<accession>A0AAD3DU96</accession>
<reference evidence="8 9" key="1">
    <citation type="journal article" date="2021" name="Sci. Rep.">
        <title>Genome sequencing of the multicellular alga Astrephomene provides insights into convergent evolution of germ-soma differentiation.</title>
        <authorList>
            <person name="Yamashita S."/>
            <person name="Yamamoto K."/>
            <person name="Matsuzaki R."/>
            <person name="Suzuki S."/>
            <person name="Yamaguchi H."/>
            <person name="Hirooka S."/>
            <person name="Minakuchi Y."/>
            <person name="Miyagishima S."/>
            <person name="Kawachi M."/>
            <person name="Toyoda A."/>
            <person name="Nozaki H."/>
        </authorList>
    </citation>
    <scope>NUCLEOTIDE SEQUENCE [LARGE SCALE GENOMIC DNA]</scope>
    <source>
        <strain evidence="8 9">NIES-4017</strain>
    </source>
</reference>
<dbReference type="PRINTS" id="PR00926">
    <property type="entry name" value="MITOCARRIER"/>
</dbReference>
<gene>
    <name evidence="8" type="ORF">Agub_g9792</name>
</gene>
<evidence type="ECO:0000256" key="6">
    <source>
        <dbReference type="PROSITE-ProRule" id="PRU00282"/>
    </source>
</evidence>
<dbReference type="SUPFAM" id="SSF103506">
    <property type="entry name" value="Mitochondrial carrier"/>
    <property type="match status" value="1"/>
</dbReference>
<dbReference type="GO" id="GO:0016020">
    <property type="term" value="C:membrane"/>
    <property type="evidence" value="ECO:0007669"/>
    <property type="project" value="UniProtKB-SubCell"/>
</dbReference>
<organism evidence="8 9">
    <name type="scientific">Astrephomene gubernaculifera</name>
    <dbReference type="NCBI Taxonomy" id="47775"/>
    <lineage>
        <taxon>Eukaryota</taxon>
        <taxon>Viridiplantae</taxon>
        <taxon>Chlorophyta</taxon>
        <taxon>core chlorophytes</taxon>
        <taxon>Chlorophyceae</taxon>
        <taxon>CS clade</taxon>
        <taxon>Chlamydomonadales</taxon>
        <taxon>Astrephomenaceae</taxon>
        <taxon>Astrephomene</taxon>
    </lineage>
</organism>
<dbReference type="AlphaFoldDB" id="A0AAD3DU96"/>
<dbReference type="PANTHER" id="PTHR24089">
    <property type="entry name" value="SOLUTE CARRIER FAMILY 25"/>
    <property type="match status" value="1"/>
</dbReference>
<evidence type="ECO:0000256" key="1">
    <source>
        <dbReference type="ARBA" id="ARBA00004141"/>
    </source>
</evidence>
<evidence type="ECO:0000256" key="5">
    <source>
        <dbReference type="ARBA" id="ARBA00023136"/>
    </source>
</evidence>
<evidence type="ECO:0000313" key="9">
    <source>
        <dbReference type="Proteomes" id="UP001054857"/>
    </source>
</evidence>
<protein>
    <recommendedName>
        <fullName evidence="10">Mitochondrial carrier protein</fullName>
    </recommendedName>
</protein>
<dbReference type="InterPro" id="IPR018108">
    <property type="entry name" value="MCP_transmembrane"/>
</dbReference>
<dbReference type="EMBL" id="BMAR01000021">
    <property type="protein sequence ID" value="GFR47968.1"/>
    <property type="molecule type" value="Genomic_DNA"/>
</dbReference>
<evidence type="ECO:0000256" key="3">
    <source>
        <dbReference type="ARBA" id="ARBA00022692"/>
    </source>
</evidence>
<comment type="similarity">
    <text evidence="7">Belongs to the mitochondrial carrier (TC 2.A.29) family.</text>
</comment>
<keyword evidence="5 6" id="KW-0472">Membrane</keyword>
<dbReference type="Pfam" id="PF00153">
    <property type="entry name" value="Mito_carr"/>
    <property type="match status" value="3"/>
</dbReference>
<name>A0AAD3DU96_9CHLO</name>
<feature type="repeat" description="Solcar" evidence="6">
    <location>
        <begin position="166"/>
        <end position="256"/>
    </location>
</feature>
<evidence type="ECO:0008006" key="10">
    <source>
        <dbReference type="Google" id="ProtNLM"/>
    </source>
</evidence>
<keyword evidence="9" id="KW-1185">Reference proteome</keyword>
<sequence length="474" mass="50144">MMGARSAERVMPPISHAASDALWNRACSAADASTSGRSHRVDDDENVVVLLSEETAASEAAPLVPHNAVKLAFCGGISGALAKTCTAPLARLTILYQVQAFTHTGPGVAARQLGVVAALRHVVATEGVLSLWKGNLVTILHRIPYSATNFFTYEATKKALEGRLANDVARAWAAGAISGLVACTAAYPLDLLRTRIAAETAVHGQPQHYRHIPSALGRIVSEQGVRGLYKGLGATLVQVVPGLAFNFCFYDTFKRVAMKQQQLYQLYRQQQQLLVMEVPLSHREQQQQRGHLQLPQQLGLERLAALVGMGSVSSNMTNILSGYSSSLSGTGSSSLSSSGSSCNSSGRAFADDSKCEGGRCRGGSGSQAGCGTQAESQASTQPTALTSALCACAAGLCTSTLTFPLDVVRRRLQVYERGPLGRLRYQDVVRAVYAEGGVAAFYRGMGPEYAKVLPGMAIAFSAYEGLKRLTGAAT</sequence>
<dbReference type="PROSITE" id="PS50920">
    <property type="entry name" value="SOLCAR"/>
    <property type="match status" value="3"/>
</dbReference>
<keyword evidence="3 6" id="KW-0812">Transmembrane</keyword>
<dbReference type="Proteomes" id="UP001054857">
    <property type="component" value="Unassembled WGS sequence"/>
</dbReference>
<dbReference type="Gene3D" id="1.50.40.10">
    <property type="entry name" value="Mitochondrial carrier domain"/>
    <property type="match status" value="2"/>
</dbReference>
<comment type="caution">
    <text evidence="8">The sequence shown here is derived from an EMBL/GenBank/DDBJ whole genome shotgun (WGS) entry which is preliminary data.</text>
</comment>
<evidence type="ECO:0000256" key="4">
    <source>
        <dbReference type="ARBA" id="ARBA00022737"/>
    </source>
</evidence>
<feature type="repeat" description="Solcar" evidence="6">
    <location>
        <begin position="382"/>
        <end position="469"/>
    </location>
</feature>
<feature type="repeat" description="Solcar" evidence="6">
    <location>
        <begin position="66"/>
        <end position="159"/>
    </location>
</feature>
<proteinExistence type="inferred from homology"/>
<dbReference type="InterPro" id="IPR002067">
    <property type="entry name" value="MCP"/>
</dbReference>
<evidence type="ECO:0000256" key="2">
    <source>
        <dbReference type="ARBA" id="ARBA00022448"/>
    </source>
</evidence>
<evidence type="ECO:0000256" key="7">
    <source>
        <dbReference type="RuleBase" id="RU000488"/>
    </source>
</evidence>
<dbReference type="GO" id="GO:0055085">
    <property type="term" value="P:transmembrane transport"/>
    <property type="evidence" value="ECO:0007669"/>
    <property type="project" value="InterPro"/>
</dbReference>
<dbReference type="InterPro" id="IPR023395">
    <property type="entry name" value="MCP_dom_sf"/>
</dbReference>
<comment type="subcellular location">
    <subcellularLocation>
        <location evidence="1">Membrane</location>
        <topology evidence="1">Multi-pass membrane protein</topology>
    </subcellularLocation>
</comment>
<evidence type="ECO:0000313" key="8">
    <source>
        <dbReference type="EMBL" id="GFR47968.1"/>
    </source>
</evidence>
<keyword evidence="2 7" id="KW-0813">Transport</keyword>
<keyword evidence="4" id="KW-0677">Repeat</keyword>